<dbReference type="EMBL" id="BQKE01000005">
    <property type="protein sequence ID" value="GJM64509.1"/>
    <property type="molecule type" value="Genomic_DNA"/>
</dbReference>
<sequence>MCLQLYIVDYLLGESDRFNLSKIFDIFMTYH</sequence>
<name>A0AAN5AMJ2_9BACT</name>
<evidence type="ECO:0000313" key="1">
    <source>
        <dbReference type="EMBL" id="GJM64509.1"/>
    </source>
</evidence>
<protein>
    <submittedName>
        <fullName evidence="1">Uncharacterized protein</fullName>
    </submittedName>
</protein>
<keyword evidence="2" id="KW-1185">Reference proteome</keyword>
<accession>A0AAN5AMJ2</accession>
<evidence type="ECO:0000313" key="2">
    <source>
        <dbReference type="Proteomes" id="UP001310022"/>
    </source>
</evidence>
<dbReference type="Proteomes" id="UP001310022">
    <property type="component" value="Unassembled WGS sequence"/>
</dbReference>
<organism evidence="1 2">
    <name type="scientific">Persicobacter diffluens</name>
    <dbReference type="NCBI Taxonomy" id="981"/>
    <lineage>
        <taxon>Bacteria</taxon>
        <taxon>Pseudomonadati</taxon>
        <taxon>Bacteroidota</taxon>
        <taxon>Cytophagia</taxon>
        <taxon>Cytophagales</taxon>
        <taxon>Persicobacteraceae</taxon>
        <taxon>Persicobacter</taxon>
    </lineage>
</organism>
<comment type="caution">
    <text evidence="1">The sequence shown here is derived from an EMBL/GenBank/DDBJ whole genome shotgun (WGS) entry which is preliminary data.</text>
</comment>
<gene>
    <name evidence="1" type="ORF">PEDI_50610</name>
</gene>
<dbReference type="AlphaFoldDB" id="A0AAN5AMJ2"/>
<proteinExistence type="predicted"/>
<reference evidence="1 2" key="1">
    <citation type="submission" date="2021-12" db="EMBL/GenBank/DDBJ databases">
        <title>Genome sequencing of bacteria with rrn-lacking chromosome and rrn-plasmid.</title>
        <authorList>
            <person name="Anda M."/>
            <person name="Iwasaki W."/>
        </authorList>
    </citation>
    <scope>NUCLEOTIDE SEQUENCE [LARGE SCALE GENOMIC DNA]</scope>
    <source>
        <strain evidence="1 2">NBRC 15940</strain>
    </source>
</reference>